<dbReference type="InterPro" id="IPR012337">
    <property type="entry name" value="RNaseH-like_sf"/>
</dbReference>
<sequence>MLEQVEAPEGGCGLWEAHAGASSCPDRWTREEGSPRQGRFAGRTCDPVGDPTLEQSAPEGLHPVGETTLEQFVKLTAGEESMESLINRLDIHKSMGLYGMHPQVLKDLDDIIVRPLLIVFERSCRLGEVPDDGKKENFIYIFKKGREEDPGNDREFVRAQIGNPNRPGILEVITDWLEDFGISPEEEVTCAEEAPPYNKLPEDEKPYALFTDGSCLIVGKHQRWKAAVWSPTWRVAEAAKGQGELSQFIQLKAIQLALDIAEREKWLMLYVCTESWMVANALWGWLQQWKQSNWQCRGKPIWAAPLWQDIAARLEKLVVKVHHVDAHIPKSRATEEHQNNQQVDQAAKIEVAQVDLEWVHYL</sequence>
<proteinExistence type="predicted"/>
<gene>
    <name evidence="3" type="ORF">GRJ2_003179600</name>
</gene>
<comment type="caution">
    <text evidence="3">The sequence shown here is derived from an EMBL/GenBank/DDBJ whole genome shotgun (WGS) entry which is preliminary data.</text>
</comment>
<dbReference type="PROSITE" id="PS50879">
    <property type="entry name" value="RNASE_H_1"/>
    <property type="match status" value="1"/>
</dbReference>
<dbReference type="EMBL" id="BAAFJT010000169">
    <property type="protein sequence ID" value="GAB0207140.1"/>
    <property type="molecule type" value="Genomic_DNA"/>
</dbReference>
<evidence type="ECO:0000256" key="1">
    <source>
        <dbReference type="SAM" id="MobiDB-lite"/>
    </source>
</evidence>
<dbReference type="Proteomes" id="UP001623348">
    <property type="component" value="Unassembled WGS sequence"/>
</dbReference>
<feature type="region of interest" description="Disordered" evidence="1">
    <location>
        <begin position="24"/>
        <end position="49"/>
    </location>
</feature>
<dbReference type="SUPFAM" id="SSF53098">
    <property type="entry name" value="Ribonuclease H-like"/>
    <property type="match status" value="1"/>
</dbReference>
<reference evidence="3 4" key="1">
    <citation type="submission" date="2024-06" db="EMBL/GenBank/DDBJ databases">
        <title>The draft genome of Grus japonensis, version 3.</title>
        <authorList>
            <person name="Nabeshima K."/>
            <person name="Suzuki S."/>
            <person name="Onuma M."/>
        </authorList>
    </citation>
    <scope>NUCLEOTIDE SEQUENCE [LARGE SCALE GENOMIC DNA]</scope>
    <source>
        <strain evidence="3 4">451A</strain>
    </source>
</reference>
<dbReference type="Pfam" id="PF00075">
    <property type="entry name" value="RNase_H"/>
    <property type="match status" value="1"/>
</dbReference>
<dbReference type="Gene3D" id="3.30.420.10">
    <property type="entry name" value="Ribonuclease H-like superfamily/Ribonuclease H"/>
    <property type="match status" value="1"/>
</dbReference>
<name>A0ABC9YAP9_GRUJA</name>
<evidence type="ECO:0000313" key="4">
    <source>
        <dbReference type="Proteomes" id="UP001623348"/>
    </source>
</evidence>
<keyword evidence="4" id="KW-1185">Reference proteome</keyword>
<protein>
    <submittedName>
        <fullName evidence="3">Ribonuclease H-like</fullName>
    </submittedName>
</protein>
<dbReference type="InterPro" id="IPR036397">
    <property type="entry name" value="RNaseH_sf"/>
</dbReference>
<accession>A0ABC9YAP9</accession>
<dbReference type="InterPro" id="IPR002156">
    <property type="entry name" value="RNaseH_domain"/>
</dbReference>
<organism evidence="3 4">
    <name type="scientific">Grus japonensis</name>
    <name type="common">Japanese crane</name>
    <name type="synonym">Red-crowned crane</name>
    <dbReference type="NCBI Taxonomy" id="30415"/>
    <lineage>
        <taxon>Eukaryota</taxon>
        <taxon>Metazoa</taxon>
        <taxon>Chordata</taxon>
        <taxon>Craniata</taxon>
        <taxon>Vertebrata</taxon>
        <taxon>Euteleostomi</taxon>
        <taxon>Archelosauria</taxon>
        <taxon>Archosauria</taxon>
        <taxon>Dinosauria</taxon>
        <taxon>Saurischia</taxon>
        <taxon>Theropoda</taxon>
        <taxon>Coelurosauria</taxon>
        <taxon>Aves</taxon>
        <taxon>Neognathae</taxon>
        <taxon>Neoaves</taxon>
        <taxon>Gruiformes</taxon>
        <taxon>Gruidae</taxon>
        <taxon>Grus</taxon>
    </lineage>
</organism>
<evidence type="ECO:0000259" key="2">
    <source>
        <dbReference type="PROSITE" id="PS50879"/>
    </source>
</evidence>
<evidence type="ECO:0000313" key="3">
    <source>
        <dbReference type="EMBL" id="GAB0207140.1"/>
    </source>
</evidence>
<dbReference type="AlphaFoldDB" id="A0ABC9YAP9"/>
<feature type="domain" description="RNase H type-1" evidence="2">
    <location>
        <begin position="203"/>
        <end position="352"/>
    </location>
</feature>